<evidence type="ECO:0000256" key="3">
    <source>
        <dbReference type="ARBA" id="ARBA00022475"/>
    </source>
</evidence>
<feature type="transmembrane region" description="Helical" evidence="8">
    <location>
        <begin position="96"/>
        <end position="116"/>
    </location>
</feature>
<dbReference type="PROSITE" id="PS50928">
    <property type="entry name" value="ABC_TM1"/>
    <property type="match status" value="2"/>
</dbReference>
<feature type="domain" description="ABC transmembrane type-1" evidence="9">
    <location>
        <begin position="351"/>
        <end position="542"/>
    </location>
</feature>
<reference evidence="10 11" key="1">
    <citation type="submission" date="2018-05" db="EMBL/GenBank/DDBJ databases">
        <title>Genomic Encyclopedia of Type Strains, Phase IV (KMG-IV): sequencing the most valuable type-strain genomes for metagenomic binning, comparative biology and taxonomic classification.</title>
        <authorList>
            <person name="Goeker M."/>
        </authorList>
    </citation>
    <scope>NUCLEOTIDE SEQUENCE [LARGE SCALE GENOMIC DNA]</scope>
    <source>
        <strain evidence="10 11">JC118</strain>
    </source>
</reference>
<name>A0A318KL18_9FIRM</name>
<evidence type="ECO:0000313" key="11">
    <source>
        <dbReference type="Proteomes" id="UP000247612"/>
    </source>
</evidence>
<feature type="transmembrane region" description="Helical" evidence="8">
    <location>
        <begin position="12"/>
        <end position="35"/>
    </location>
</feature>
<organism evidence="10 11">
    <name type="scientific">Dielma fastidiosa</name>
    <dbReference type="NCBI Taxonomy" id="1034346"/>
    <lineage>
        <taxon>Bacteria</taxon>
        <taxon>Bacillati</taxon>
        <taxon>Bacillota</taxon>
        <taxon>Erysipelotrichia</taxon>
        <taxon>Erysipelotrichales</taxon>
        <taxon>Erysipelotrichaceae</taxon>
        <taxon>Dielma</taxon>
    </lineage>
</organism>
<gene>
    <name evidence="10" type="ORF">DES51_11541</name>
</gene>
<protein>
    <submittedName>
        <fullName evidence="10">Iron(III) transport system permease protein</fullName>
    </submittedName>
</protein>
<dbReference type="PANTHER" id="PTHR43357:SF3">
    <property type="entry name" value="FE(3+)-TRANSPORT SYSTEM PERMEASE PROTEIN FBPB 2"/>
    <property type="match status" value="1"/>
</dbReference>
<evidence type="ECO:0000256" key="5">
    <source>
        <dbReference type="ARBA" id="ARBA00022692"/>
    </source>
</evidence>
<dbReference type="InterPro" id="IPR035906">
    <property type="entry name" value="MetI-like_sf"/>
</dbReference>
<feature type="transmembrane region" description="Helical" evidence="8">
    <location>
        <begin position="64"/>
        <end position="84"/>
    </location>
</feature>
<dbReference type="OrthoDB" id="9795403at2"/>
<keyword evidence="4" id="KW-0997">Cell inner membrane</keyword>
<dbReference type="RefSeq" id="WP_022939369.1">
    <property type="nucleotide sequence ID" value="NZ_CABKRQ010000009.1"/>
</dbReference>
<keyword evidence="6 8" id="KW-1133">Transmembrane helix</keyword>
<evidence type="ECO:0000256" key="7">
    <source>
        <dbReference type="ARBA" id="ARBA00023136"/>
    </source>
</evidence>
<evidence type="ECO:0000256" key="8">
    <source>
        <dbReference type="RuleBase" id="RU363032"/>
    </source>
</evidence>
<keyword evidence="3" id="KW-1003">Cell membrane</keyword>
<dbReference type="EMBL" id="QJKH01000015">
    <property type="protein sequence ID" value="PXX76064.1"/>
    <property type="molecule type" value="Genomic_DNA"/>
</dbReference>
<sequence>MKSFIRESKLQLLLLIALTILILCPLLMIFTKAVFVNGRFDFTYAFEIIFKNENIQTVFNSLSLAFWVVIVSSLISLPLAFLLSKTDLGRHHWLDLILMIPFMTPPYISSMGWILFMQKNGLLQQLLPSLSWLTDAFFSFGGLVLVMSLHVFPFMLSLLKNAMLNVPASLDEAAALFGLGFMDRIRKVLLPLVSGNFAIGALLVFVKTLSEYGTPATLGQRIGFTVFTTDIHRYSTTSPIDFGRSASLSVILILICLLLWRSQNKITEKKTYRLVSGKGSRTAMITLKGKQKISAWLFIGFILLLALGIPYFSVISTSFIKLRGYGLALDNFTFSHYLSLFTENTKALKAIQTTFMLAFSSAMIASLFGTAAVLIIRKKNRLSKVLEAVSLLPEMLPSIVLVIGIMLFYNQIYTWVPIYNTLGMMIIAYVILYLPYTIQYVTSAMTQISDSLMQAGKTFGGSPLMIFKRITLPLIFKGILSGWIMTFIISLRELVAASMIAPPSVLTISTFIVREFEQGSVSSGMAMAVLCVLLTTISLLILKIFERKTK</sequence>
<feature type="domain" description="ABC transmembrane type-1" evidence="9">
    <location>
        <begin position="58"/>
        <end position="263"/>
    </location>
</feature>
<comment type="caution">
    <text evidence="10">The sequence shown here is derived from an EMBL/GenBank/DDBJ whole genome shotgun (WGS) entry which is preliminary data.</text>
</comment>
<comment type="subcellular location">
    <subcellularLocation>
        <location evidence="1">Cell inner membrane</location>
        <topology evidence="1">Multi-pass membrane protein</topology>
    </subcellularLocation>
    <subcellularLocation>
        <location evidence="8">Cell membrane</location>
        <topology evidence="8">Multi-pass membrane protein</topology>
    </subcellularLocation>
</comment>
<keyword evidence="11" id="KW-1185">Reference proteome</keyword>
<dbReference type="Pfam" id="PF00528">
    <property type="entry name" value="BPD_transp_1"/>
    <property type="match status" value="2"/>
</dbReference>
<accession>A0A318KL18</accession>
<keyword evidence="7 8" id="KW-0472">Membrane</keyword>
<evidence type="ECO:0000259" key="9">
    <source>
        <dbReference type="PROSITE" id="PS50928"/>
    </source>
</evidence>
<dbReference type="PANTHER" id="PTHR43357">
    <property type="entry name" value="INNER MEMBRANE ABC TRANSPORTER PERMEASE PROTEIN YDCV"/>
    <property type="match status" value="1"/>
</dbReference>
<feature type="transmembrane region" description="Helical" evidence="8">
    <location>
        <begin position="355"/>
        <end position="376"/>
    </location>
</feature>
<dbReference type="Gene3D" id="1.10.3720.10">
    <property type="entry name" value="MetI-like"/>
    <property type="match status" value="2"/>
</dbReference>
<feature type="transmembrane region" description="Helical" evidence="8">
    <location>
        <begin position="136"/>
        <end position="159"/>
    </location>
</feature>
<feature type="transmembrane region" description="Helical" evidence="8">
    <location>
        <begin position="415"/>
        <end position="436"/>
    </location>
</feature>
<dbReference type="GO" id="GO:0055085">
    <property type="term" value="P:transmembrane transport"/>
    <property type="evidence" value="ECO:0007669"/>
    <property type="project" value="InterPro"/>
</dbReference>
<proteinExistence type="inferred from homology"/>
<keyword evidence="5 8" id="KW-0812">Transmembrane</keyword>
<feature type="transmembrane region" description="Helical" evidence="8">
    <location>
        <begin position="188"/>
        <end position="206"/>
    </location>
</feature>
<feature type="transmembrane region" description="Helical" evidence="8">
    <location>
        <begin position="293"/>
        <end position="312"/>
    </location>
</feature>
<dbReference type="AlphaFoldDB" id="A0A318KL18"/>
<comment type="similarity">
    <text evidence="8">Belongs to the binding-protein-dependent transport system permease family.</text>
</comment>
<evidence type="ECO:0000256" key="4">
    <source>
        <dbReference type="ARBA" id="ARBA00022519"/>
    </source>
</evidence>
<evidence type="ECO:0000256" key="2">
    <source>
        <dbReference type="ARBA" id="ARBA00022448"/>
    </source>
</evidence>
<dbReference type="Proteomes" id="UP000247612">
    <property type="component" value="Unassembled WGS sequence"/>
</dbReference>
<feature type="transmembrane region" description="Helical" evidence="8">
    <location>
        <begin position="242"/>
        <end position="260"/>
    </location>
</feature>
<feature type="transmembrane region" description="Helical" evidence="8">
    <location>
        <begin position="388"/>
        <end position="409"/>
    </location>
</feature>
<dbReference type="SUPFAM" id="SSF161098">
    <property type="entry name" value="MetI-like"/>
    <property type="match status" value="2"/>
</dbReference>
<evidence type="ECO:0000313" key="10">
    <source>
        <dbReference type="EMBL" id="PXX76064.1"/>
    </source>
</evidence>
<dbReference type="STRING" id="1034346.GCA_000313565_03093"/>
<dbReference type="CDD" id="cd06261">
    <property type="entry name" value="TM_PBP2"/>
    <property type="match status" value="2"/>
</dbReference>
<evidence type="ECO:0000256" key="6">
    <source>
        <dbReference type="ARBA" id="ARBA00022989"/>
    </source>
</evidence>
<dbReference type="InterPro" id="IPR000515">
    <property type="entry name" value="MetI-like"/>
</dbReference>
<dbReference type="GO" id="GO:0005886">
    <property type="term" value="C:plasma membrane"/>
    <property type="evidence" value="ECO:0007669"/>
    <property type="project" value="UniProtKB-SubCell"/>
</dbReference>
<keyword evidence="2 8" id="KW-0813">Transport</keyword>
<feature type="transmembrane region" description="Helical" evidence="8">
    <location>
        <begin position="521"/>
        <end position="542"/>
    </location>
</feature>
<feature type="transmembrane region" description="Helical" evidence="8">
    <location>
        <begin position="474"/>
        <end position="501"/>
    </location>
</feature>
<evidence type="ECO:0000256" key="1">
    <source>
        <dbReference type="ARBA" id="ARBA00004429"/>
    </source>
</evidence>